<dbReference type="EMBL" id="JAYWIO010000008">
    <property type="protein sequence ID" value="KAK7244269.1"/>
    <property type="molecule type" value="Genomic_DNA"/>
</dbReference>
<dbReference type="AlphaFoldDB" id="A0AAN9E115"/>
<evidence type="ECO:0000313" key="2">
    <source>
        <dbReference type="EMBL" id="KAK7244269.1"/>
    </source>
</evidence>
<feature type="compositionally biased region" description="Pro residues" evidence="1">
    <location>
        <begin position="272"/>
        <end position="282"/>
    </location>
</feature>
<evidence type="ECO:0000313" key="3">
    <source>
        <dbReference type="Proteomes" id="UP001372338"/>
    </source>
</evidence>
<accession>A0AAN9E115</accession>
<name>A0AAN9E115_CROPI</name>
<proteinExistence type="predicted"/>
<keyword evidence="3" id="KW-1185">Reference proteome</keyword>
<evidence type="ECO:0000256" key="1">
    <source>
        <dbReference type="SAM" id="MobiDB-lite"/>
    </source>
</evidence>
<feature type="compositionally biased region" description="Low complexity" evidence="1">
    <location>
        <begin position="17"/>
        <end position="33"/>
    </location>
</feature>
<protein>
    <submittedName>
        <fullName evidence="2">Uncharacterized protein</fullName>
    </submittedName>
</protein>
<reference evidence="2 3" key="1">
    <citation type="submission" date="2024-01" db="EMBL/GenBank/DDBJ databases">
        <title>The genomes of 5 underutilized Papilionoideae crops provide insights into root nodulation and disease resistanc.</title>
        <authorList>
            <person name="Yuan L."/>
        </authorList>
    </citation>
    <scope>NUCLEOTIDE SEQUENCE [LARGE SCALE GENOMIC DNA]</scope>
    <source>
        <strain evidence="2">ZHUSHIDOU_FW_LH</strain>
        <tissue evidence="2">Leaf</tissue>
    </source>
</reference>
<feature type="region of interest" description="Disordered" evidence="1">
    <location>
        <begin position="158"/>
        <end position="192"/>
    </location>
</feature>
<feature type="region of interest" description="Disordered" evidence="1">
    <location>
        <begin position="259"/>
        <end position="327"/>
    </location>
</feature>
<dbReference type="Proteomes" id="UP001372338">
    <property type="component" value="Unassembled WGS sequence"/>
</dbReference>
<sequence>MHGRSETVVSGAPNFKLLTGNDGNDGNGNLMDGNNEKDMIEENPPNSNQNILGSDPEGVDSPFGPWMLVHKLPKFKGKGILRDGIRKKGDNENISPNILSGSRFIALNNEQDSSIDGAMDNQVARGPFKKDLNADSNVTYSSNGRGKDVILQTQRISNPAAGKNSQLKPLQPKGLGAKAQPKSKSNATASTKGILVHPSSLVQPSPSFPKSDDNASVSMKERERVILLQMKDMESRGVNSLDQVSTRIYFSSPPHLLNHSLSTGSPSHEGPSPVPPDNPEPPLLGFVGHGMEIESDLAASNEVPNNSLALPDSSVEAGPDMVQSMVA</sequence>
<gene>
    <name evidence="2" type="ORF">RIF29_39088</name>
</gene>
<organism evidence="2 3">
    <name type="scientific">Crotalaria pallida</name>
    <name type="common">Smooth rattlebox</name>
    <name type="synonym">Crotalaria striata</name>
    <dbReference type="NCBI Taxonomy" id="3830"/>
    <lineage>
        <taxon>Eukaryota</taxon>
        <taxon>Viridiplantae</taxon>
        <taxon>Streptophyta</taxon>
        <taxon>Embryophyta</taxon>
        <taxon>Tracheophyta</taxon>
        <taxon>Spermatophyta</taxon>
        <taxon>Magnoliopsida</taxon>
        <taxon>eudicotyledons</taxon>
        <taxon>Gunneridae</taxon>
        <taxon>Pentapetalae</taxon>
        <taxon>rosids</taxon>
        <taxon>fabids</taxon>
        <taxon>Fabales</taxon>
        <taxon>Fabaceae</taxon>
        <taxon>Papilionoideae</taxon>
        <taxon>50 kb inversion clade</taxon>
        <taxon>genistoids sensu lato</taxon>
        <taxon>core genistoids</taxon>
        <taxon>Crotalarieae</taxon>
        <taxon>Crotalaria</taxon>
    </lineage>
</organism>
<feature type="compositionally biased region" description="Polar residues" evidence="1">
    <location>
        <begin position="158"/>
        <end position="168"/>
    </location>
</feature>
<feature type="region of interest" description="Disordered" evidence="1">
    <location>
        <begin position="1"/>
        <end position="59"/>
    </location>
</feature>
<comment type="caution">
    <text evidence="2">The sequence shown here is derived from an EMBL/GenBank/DDBJ whole genome shotgun (WGS) entry which is preliminary data.</text>
</comment>
<feature type="compositionally biased region" description="Polar residues" evidence="1">
    <location>
        <begin position="182"/>
        <end position="191"/>
    </location>
</feature>
<feature type="region of interest" description="Disordered" evidence="1">
    <location>
        <begin position="198"/>
        <end position="217"/>
    </location>
</feature>